<dbReference type="EMBL" id="JANRMS010000751">
    <property type="protein sequence ID" value="KAJ3534874.1"/>
    <property type="molecule type" value="Genomic_DNA"/>
</dbReference>
<keyword evidence="2" id="KW-1185">Reference proteome</keyword>
<gene>
    <name evidence="1" type="ORF">NM208_g7371</name>
</gene>
<dbReference type="Proteomes" id="UP001148629">
    <property type="component" value="Unassembled WGS sequence"/>
</dbReference>
<proteinExistence type="predicted"/>
<protein>
    <submittedName>
        <fullName evidence="1">Uncharacterized protein</fullName>
    </submittedName>
</protein>
<evidence type="ECO:0000313" key="2">
    <source>
        <dbReference type="Proteomes" id="UP001148629"/>
    </source>
</evidence>
<sequence>MSVQLENAAGWEATIFAWLHRQLFVKAPQLPASLRLIGKAAIVTGANTGLAFECCRQLLQANLSHLILAVRSESKGGDAASQLRSAFPRAKIEVFIVDMASYDSIFQFARRCNSLPRLDMVILNAGVMMQQFERTPHTGHETTLQVNYLSTALLAILMCSILRDKHHGHTPGRLTVVGSDMSLWASLPDPHEVPILQFFDDEARFSSIRSYTGTKLMDQLFVAKLAMVVSPDDVIINLVNPGFCAGTSLGSTTDGAKTYADALVVKGKESHGSYISNGMIKPYPKIMYSPQGREFQDKLWEETLAELDFAEAVAVIKKMGLAIAMFIFLVSEGFCKSPRQDTTPQIPKPYALKKNLGIALVGDGTVSSFFPVTGNSSGNAFTLMITAGSSTGGPNAFPHVHRKTYETFYASKGRLQMWGQNNNGFIANTSVQTTRILMPGDFCGIPNNTIHMFQFMEPETQLTSVLAPGSFEEYFFSEAIQHALNLTGPLNETELALWDVYPQRNFTPQYDLVDNKAGPGNWHDGPNELPPDDKNPIWVAKDYGPKWLHSKDGVYQIVSPLLSSRQTNALFAHGTITMSQKPETAEAPRVTSPHATAFMMEEGQLAVMVDGFRTAHLIDGDVFFAPPNTTFSYHAEADFTKFLYISGGGDGIDAMLIADSIEWSSPFYPRGILQNSRRGFMMDNEFILSGYRPASYSYLKSMASIFEVHNETANIWSHLLGSAHFIVVLYSFATLPKVSRLADTLAVALYQLCVAVCFFLSTIYHTFCDHSLPMYRFGNTLDHLGIVLVMWSTGISTAHFTFSCSQHSTLRNIYMTASSLSAIACAVFTLQPKFRTPAFRLVRALAYGLLAICLFLPVIHGCMTFGLERLSDVMHIESLLLLIVIQSTGAAVYAARVPKRWFPGAFDILGQSHTLMHVLVYMGALVRLAGLLLVSERWQDGKMQVTYCAR</sequence>
<accession>A0ACC1S9I0</accession>
<comment type="caution">
    <text evidence="1">The sequence shown here is derived from an EMBL/GenBank/DDBJ whole genome shotgun (WGS) entry which is preliminary data.</text>
</comment>
<organism evidence="1 2">
    <name type="scientific">Fusarium decemcellulare</name>
    <dbReference type="NCBI Taxonomy" id="57161"/>
    <lineage>
        <taxon>Eukaryota</taxon>
        <taxon>Fungi</taxon>
        <taxon>Dikarya</taxon>
        <taxon>Ascomycota</taxon>
        <taxon>Pezizomycotina</taxon>
        <taxon>Sordariomycetes</taxon>
        <taxon>Hypocreomycetidae</taxon>
        <taxon>Hypocreales</taxon>
        <taxon>Nectriaceae</taxon>
        <taxon>Fusarium</taxon>
        <taxon>Fusarium decemcellulare species complex</taxon>
    </lineage>
</organism>
<reference evidence="1" key="1">
    <citation type="submission" date="2022-08" db="EMBL/GenBank/DDBJ databases">
        <title>Genome Sequence of Fusarium decemcellulare.</title>
        <authorList>
            <person name="Buettner E."/>
        </authorList>
    </citation>
    <scope>NUCLEOTIDE SEQUENCE</scope>
    <source>
        <strain evidence="1">Babe19</strain>
    </source>
</reference>
<name>A0ACC1S9I0_9HYPO</name>
<evidence type="ECO:0000313" key="1">
    <source>
        <dbReference type="EMBL" id="KAJ3534874.1"/>
    </source>
</evidence>